<name>I6NV25_9CAUD</name>
<proteinExistence type="predicted"/>
<keyword evidence="2" id="KW-1185">Reference proteome</keyword>
<organism evidence="1 2">
    <name type="scientific">Burkholderia phage DC1</name>
    <dbReference type="NCBI Taxonomy" id="2881398"/>
    <lineage>
        <taxon>Viruses</taxon>
        <taxon>Duplodnaviria</taxon>
        <taxon>Heunggongvirae</taxon>
        <taxon>Uroviricota</taxon>
        <taxon>Caudoviricetes</taxon>
        <taxon>Lessievirus</taxon>
        <taxon>Lessievirus DC1</taxon>
    </lineage>
</organism>
<evidence type="ECO:0000313" key="2">
    <source>
        <dbReference type="Proteomes" id="UP000007817"/>
    </source>
</evidence>
<protein>
    <submittedName>
        <fullName evidence="1">Uncharacterized protein</fullName>
    </submittedName>
</protein>
<dbReference type="Proteomes" id="UP000007817">
    <property type="component" value="Segment"/>
</dbReference>
<sequence length="197" mass="21586">MSQSRLRDLVDMVKDAGLAVVQHYSKAGRVCVDVRAPNGVERTFAISLRPGDARGDLNEHAKIRRFARENTPIPPAVELPPPVVKLKDDMKKPTETAAATELTPREFYRLCEWLKQANAASVSGLDVLARAASEAIGQPVSEAAMREAMEATDTAEPDAWNPLPEPHVVLARELEALLKQLGTDPSPLFKRMLTSLL</sequence>
<evidence type="ECO:0000313" key="1">
    <source>
        <dbReference type="EMBL" id="AEZ50821.1"/>
    </source>
</evidence>
<dbReference type="OrthoDB" id="13495at10239"/>
<dbReference type="KEGG" id="vg:13455437"/>
<gene>
    <name evidence="1" type="ORF">DC1_0001</name>
</gene>
<dbReference type="RefSeq" id="YP_006589931.1">
    <property type="nucleotide sequence ID" value="NC_018452.1"/>
</dbReference>
<reference evidence="1 2" key="1">
    <citation type="journal article" date="2012" name="Appl. Environ. Microbiol.">
        <title>Characterization of DC1, a broad-host-range Bcep22-like podovirus.</title>
        <authorList>
            <person name="Lynch K.H."/>
            <person name="Stothard P."/>
            <person name="Dennis J.J."/>
        </authorList>
    </citation>
    <scope>NUCLEOTIDE SEQUENCE [LARGE SCALE GENOMIC DNA]</scope>
</reference>
<dbReference type="GeneID" id="13455437"/>
<accession>I6NV25</accession>
<dbReference type="EMBL" id="JN662425">
    <property type="protein sequence ID" value="AEZ50821.1"/>
    <property type="molecule type" value="Genomic_DNA"/>
</dbReference>